<keyword evidence="2" id="KW-0472">Membrane</keyword>
<dbReference type="EMBL" id="RJUF01000115">
    <property type="protein sequence ID" value="MCP9764232.1"/>
    <property type="molecule type" value="Genomic_DNA"/>
</dbReference>
<feature type="repeat" description="TPR" evidence="1">
    <location>
        <begin position="71"/>
        <end position="104"/>
    </location>
</feature>
<dbReference type="Gene3D" id="1.25.40.10">
    <property type="entry name" value="Tetratricopeptide repeat domain"/>
    <property type="match status" value="1"/>
</dbReference>
<keyword evidence="2" id="KW-1133">Transmembrane helix</keyword>
<evidence type="ECO:0000256" key="2">
    <source>
        <dbReference type="SAM" id="Phobius"/>
    </source>
</evidence>
<dbReference type="Gene3D" id="2.30.30.40">
    <property type="entry name" value="SH3 Domains"/>
    <property type="match status" value="1"/>
</dbReference>
<dbReference type="SUPFAM" id="SSF48452">
    <property type="entry name" value="TPR-like"/>
    <property type="match status" value="1"/>
</dbReference>
<dbReference type="AlphaFoldDB" id="A0AAE3H4A3"/>
<evidence type="ECO:0000256" key="1">
    <source>
        <dbReference type="PROSITE-ProRule" id="PRU00339"/>
    </source>
</evidence>
<keyword evidence="2" id="KW-0812">Transmembrane</keyword>
<keyword evidence="1" id="KW-0802">TPR repeat</keyword>
<proteinExistence type="predicted"/>
<dbReference type="InterPro" id="IPR011990">
    <property type="entry name" value="TPR-like_helical_dom_sf"/>
</dbReference>
<evidence type="ECO:0000313" key="4">
    <source>
        <dbReference type="EMBL" id="MCP9764232.1"/>
    </source>
</evidence>
<sequence>MRMQNYEIKPTMPKLFLKLFLLFFLLLFQYTDCKAQNDVAKKADSLFSAKEYSESAKIYELIFRDDQVNKKNISLKLAYIYESLGDFPKAIFYLNNYYNLNPDDEVFEKMNKMALENKFTGFERNDLNFILVLYQQFYIYILYTVILIGVFILIILFRKKIYNKKILRRHMILVGLFIVFLLIFINVPNRYQSAIVNKKSFFREHPSSGSPIVGTIETGNKINIFGEEDIWLKVLWNRKIVYIHKNDTWILNS</sequence>
<keyword evidence="5" id="KW-1185">Reference proteome</keyword>
<organism evidence="4 5">
    <name type="scientific">Lacihabitans soyangensis</name>
    <dbReference type="NCBI Taxonomy" id="869394"/>
    <lineage>
        <taxon>Bacteria</taxon>
        <taxon>Pseudomonadati</taxon>
        <taxon>Bacteroidota</taxon>
        <taxon>Cytophagia</taxon>
        <taxon>Cytophagales</taxon>
        <taxon>Leadbetterellaceae</taxon>
        <taxon>Lacihabitans</taxon>
    </lineage>
</organism>
<dbReference type="Proteomes" id="UP001204144">
    <property type="component" value="Unassembled WGS sequence"/>
</dbReference>
<feature type="domain" description="SH3b" evidence="3">
    <location>
        <begin position="203"/>
        <end position="245"/>
    </location>
</feature>
<name>A0AAE3H4A3_9BACT</name>
<dbReference type="PROSITE" id="PS50005">
    <property type="entry name" value="TPR"/>
    <property type="match status" value="1"/>
</dbReference>
<comment type="caution">
    <text evidence="4">The sequence shown here is derived from an EMBL/GenBank/DDBJ whole genome shotgun (WGS) entry which is preliminary data.</text>
</comment>
<reference evidence="4 5" key="1">
    <citation type="submission" date="2018-11" db="EMBL/GenBank/DDBJ databases">
        <title>Novel bacteria species description.</title>
        <authorList>
            <person name="Han J.-H."/>
        </authorList>
    </citation>
    <scope>NUCLEOTIDE SEQUENCE [LARGE SCALE GENOMIC DNA]</scope>
    <source>
        <strain evidence="4 5">KCTC23259</strain>
    </source>
</reference>
<protein>
    <submittedName>
        <fullName evidence="4">SH3 domain-containing protein</fullName>
    </submittedName>
</protein>
<feature type="transmembrane region" description="Helical" evidence="2">
    <location>
        <begin position="169"/>
        <end position="187"/>
    </location>
</feature>
<accession>A0AAE3H4A3</accession>
<dbReference type="Pfam" id="PF08239">
    <property type="entry name" value="SH3_3"/>
    <property type="match status" value="1"/>
</dbReference>
<gene>
    <name evidence="4" type="ORF">EGI31_14880</name>
</gene>
<evidence type="ECO:0000259" key="3">
    <source>
        <dbReference type="Pfam" id="PF08239"/>
    </source>
</evidence>
<feature type="transmembrane region" description="Helical" evidence="2">
    <location>
        <begin position="137"/>
        <end position="157"/>
    </location>
</feature>
<dbReference type="InterPro" id="IPR019734">
    <property type="entry name" value="TPR_rpt"/>
</dbReference>
<evidence type="ECO:0000313" key="5">
    <source>
        <dbReference type="Proteomes" id="UP001204144"/>
    </source>
</evidence>
<dbReference type="InterPro" id="IPR003646">
    <property type="entry name" value="SH3-like_bac-type"/>
</dbReference>